<dbReference type="PANTHER" id="PTHR11733">
    <property type="entry name" value="ZINC METALLOPROTEASE FAMILY M13 NEPRILYSIN-RELATED"/>
    <property type="match status" value="1"/>
</dbReference>
<dbReference type="Proteomes" id="UP000821837">
    <property type="component" value="Chromosome 11"/>
</dbReference>
<sequence>MPPKRRSPSPVSSPVPGHTVQAHQAATEIRYSSALNAACVVGFLMAAVSGSCAAFYFGEDVSQWLQAERGVCFTPSCLRLADQIATTVDMGTDPCDDFYLFSCGAYNITGTAQPFGDSPDQILGRVRMLLKHWALEYKAPSQLQVSASLYQACVAVAKDEIKGVRHLLHFMRKHNIDVYKHEPSADPLDVILKLVVRYDIRTLFELVVENRLLVVRRRRDLAEWAQRRLVLIKNHTYDEYLGSTFTLLGITTRAVNTFMVGSVWHTEDVVLRLFSRMKKDDSTLVFFNLTERGILDRPAWRTYLGRFWNRVAVKGAPVAAFVNRIFRDMTSLAVTQYVAWEVVRQLGPFADFRLRMPEEPHAYTEERCFRAVYQVAGLAPLAVVMAQEVDTDAILSAAAFLEGLLQDVGATDVTLRLLDPKRLLAETPASNASTTGSAEDGDSDSFLRSYVRSLMAFRQRELDSLESPDSAFRTEDVLSYRAVLEGDRLTVPTSLLTRPWFSREFPLSFNYAGVGFLVLEALVRAGVKLEIHHEPAVGVPVLKPASTPAAGCNETSGPAGQALEALLQVLSLKGSERNPLRLPGELETLSEKQLLFLAFCVRGCAHNETSSDKCNEVLRRTWHFGHTFDCIQGDYMHPKELSGCAVAPEIHPRKP</sequence>
<reference evidence="4" key="2">
    <citation type="submission" date="2021-09" db="EMBL/GenBank/DDBJ databases">
        <authorList>
            <person name="Jia N."/>
            <person name="Wang J."/>
            <person name="Shi W."/>
            <person name="Du L."/>
            <person name="Sun Y."/>
            <person name="Zhan W."/>
            <person name="Jiang J."/>
            <person name="Wang Q."/>
            <person name="Zhang B."/>
            <person name="Ji P."/>
            <person name="Sakyi L.B."/>
            <person name="Cui X."/>
            <person name="Yuan T."/>
            <person name="Jiang B."/>
            <person name="Yang W."/>
            <person name="Lam T.T.-Y."/>
            <person name="Chang Q."/>
            <person name="Ding S."/>
            <person name="Wang X."/>
            <person name="Zhu J."/>
            <person name="Ruan X."/>
            <person name="Zhao L."/>
            <person name="Wei J."/>
            <person name="Que T."/>
            <person name="Du C."/>
            <person name="Cheng J."/>
            <person name="Dai P."/>
            <person name="Han X."/>
            <person name="Huang E."/>
            <person name="Gao Y."/>
            <person name="Liu J."/>
            <person name="Shao H."/>
            <person name="Ye R."/>
            <person name="Li L."/>
            <person name="Wei W."/>
            <person name="Wang X."/>
            <person name="Wang C."/>
            <person name="Huo Q."/>
            <person name="Li W."/>
            <person name="Guo W."/>
            <person name="Chen H."/>
            <person name="Chen S."/>
            <person name="Zhou L."/>
            <person name="Zhou L."/>
            <person name="Ni X."/>
            <person name="Tian J."/>
            <person name="Zhou Y."/>
            <person name="Sheng Y."/>
            <person name="Liu T."/>
            <person name="Pan Y."/>
            <person name="Xia L."/>
            <person name="Li J."/>
            <person name="Zhao F."/>
            <person name="Cao W."/>
        </authorList>
    </citation>
    <scope>NUCLEOTIDE SEQUENCE</scope>
    <source>
        <strain evidence="4">Rsan-2018</strain>
        <tissue evidence="4">Larvae</tissue>
    </source>
</reference>
<name>A0A9D4Q909_RHISA</name>
<evidence type="ECO:0000256" key="1">
    <source>
        <dbReference type="ARBA" id="ARBA00007357"/>
    </source>
</evidence>
<evidence type="ECO:0000313" key="4">
    <source>
        <dbReference type="EMBL" id="KAH7971917.1"/>
    </source>
</evidence>
<dbReference type="SUPFAM" id="SSF55486">
    <property type="entry name" value="Metalloproteases ('zincins'), catalytic domain"/>
    <property type="match status" value="1"/>
</dbReference>
<dbReference type="InterPro" id="IPR024079">
    <property type="entry name" value="MetalloPept_cat_dom_sf"/>
</dbReference>
<dbReference type="Gene3D" id="1.10.1380.10">
    <property type="entry name" value="Neutral endopeptidase , domain2"/>
    <property type="match status" value="1"/>
</dbReference>
<keyword evidence="5" id="KW-1185">Reference proteome</keyword>
<feature type="transmembrane region" description="Helical" evidence="2">
    <location>
        <begin position="34"/>
        <end position="57"/>
    </location>
</feature>
<dbReference type="PANTHER" id="PTHR11733:SF241">
    <property type="entry name" value="GH26575P-RELATED"/>
    <property type="match status" value="1"/>
</dbReference>
<dbReference type="GO" id="GO:0005886">
    <property type="term" value="C:plasma membrane"/>
    <property type="evidence" value="ECO:0007669"/>
    <property type="project" value="TreeGrafter"/>
</dbReference>
<dbReference type="InterPro" id="IPR000718">
    <property type="entry name" value="Peptidase_M13"/>
</dbReference>
<evidence type="ECO:0000259" key="3">
    <source>
        <dbReference type="Pfam" id="PF05649"/>
    </source>
</evidence>
<accession>A0A9D4Q909</accession>
<dbReference type="Gene3D" id="3.40.390.10">
    <property type="entry name" value="Collagenase (Catalytic Domain)"/>
    <property type="match status" value="1"/>
</dbReference>
<evidence type="ECO:0000256" key="2">
    <source>
        <dbReference type="SAM" id="Phobius"/>
    </source>
</evidence>
<keyword evidence="2" id="KW-0812">Transmembrane</keyword>
<comment type="similarity">
    <text evidence="1">Belongs to the peptidase M13 family.</text>
</comment>
<evidence type="ECO:0000313" key="5">
    <source>
        <dbReference type="Proteomes" id="UP000821837"/>
    </source>
</evidence>
<dbReference type="EMBL" id="JABSTV010001247">
    <property type="protein sequence ID" value="KAH7971917.1"/>
    <property type="molecule type" value="Genomic_DNA"/>
</dbReference>
<proteinExistence type="inferred from homology"/>
<dbReference type="GO" id="GO:0016485">
    <property type="term" value="P:protein processing"/>
    <property type="evidence" value="ECO:0007669"/>
    <property type="project" value="TreeGrafter"/>
</dbReference>
<organism evidence="4 5">
    <name type="scientific">Rhipicephalus sanguineus</name>
    <name type="common">Brown dog tick</name>
    <name type="synonym">Ixodes sanguineus</name>
    <dbReference type="NCBI Taxonomy" id="34632"/>
    <lineage>
        <taxon>Eukaryota</taxon>
        <taxon>Metazoa</taxon>
        <taxon>Ecdysozoa</taxon>
        <taxon>Arthropoda</taxon>
        <taxon>Chelicerata</taxon>
        <taxon>Arachnida</taxon>
        <taxon>Acari</taxon>
        <taxon>Parasitiformes</taxon>
        <taxon>Ixodida</taxon>
        <taxon>Ixodoidea</taxon>
        <taxon>Ixodidae</taxon>
        <taxon>Rhipicephalinae</taxon>
        <taxon>Rhipicephalus</taxon>
        <taxon>Rhipicephalus</taxon>
    </lineage>
</organism>
<feature type="domain" description="Peptidase M13 N-terminal" evidence="3">
    <location>
        <begin position="94"/>
        <end position="358"/>
    </location>
</feature>
<reference evidence="4" key="1">
    <citation type="journal article" date="2020" name="Cell">
        <title>Large-Scale Comparative Analyses of Tick Genomes Elucidate Their Genetic Diversity and Vector Capacities.</title>
        <authorList>
            <consortium name="Tick Genome and Microbiome Consortium (TIGMIC)"/>
            <person name="Jia N."/>
            <person name="Wang J."/>
            <person name="Shi W."/>
            <person name="Du L."/>
            <person name="Sun Y."/>
            <person name="Zhan W."/>
            <person name="Jiang J.F."/>
            <person name="Wang Q."/>
            <person name="Zhang B."/>
            <person name="Ji P."/>
            <person name="Bell-Sakyi L."/>
            <person name="Cui X.M."/>
            <person name="Yuan T.T."/>
            <person name="Jiang B.G."/>
            <person name="Yang W.F."/>
            <person name="Lam T.T."/>
            <person name="Chang Q.C."/>
            <person name="Ding S.J."/>
            <person name="Wang X.J."/>
            <person name="Zhu J.G."/>
            <person name="Ruan X.D."/>
            <person name="Zhao L."/>
            <person name="Wei J.T."/>
            <person name="Ye R.Z."/>
            <person name="Que T.C."/>
            <person name="Du C.H."/>
            <person name="Zhou Y.H."/>
            <person name="Cheng J.X."/>
            <person name="Dai P.F."/>
            <person name="Guo W.B."/>
            <person name="Han X.H."/>
            <person name="Huang E.J."/>
            <person name="Li L.F."/>
            <person name="Wei W."/>
            <person name="Gao Y.C."/>
            <person name="Liu J.Z."/>
            <person name="Shao H.Z."/>
            <person name="Wang X."/>
            <person name="Wang C.C."/>
            <person name="Yang T.C."/>
            <person name="Huo Q.B."/>
            <person name="Li W."/>
            <person name="Chen H.Y."/>
            <person name="Chen S.E."/>
            <person name="Zhou L.G."/>
            <person name="Ni X.B."/>
            <person name="Tian J.H."/>
            <person name="Sheng Y."/>
            <person name="Liu T."/>
            <person name="Pan Y.S."/>
            <person name="Xia L.Y."/>
            <person name="Li J."/>
            <person name="Zhao F."/>
            <person name="Cao W.C."/>
        </authorList>
    </citation>
    <scope>NUCLEOTIDE SEQUENCE</scope>
    <source>
        <strain evidence="4">Rsan-2018</strain>
    </source>
</reference>
<gene>
    <name evidence="4" type="ORF">HPB52_003857</name>
</gene>
<dbReference type="Pfam" id="PF05649">
    <property type="entry name" value="Peptidase_M13_N"/>
    <property type="match status" value="1"/>
</dbReference>
<dbReference type="AlphaFoldDB" id="A0A9D4Q909"/>
<dbReference type="GO" id="GO:0004222">
    <property type="term" value="F:metalloendopeptidase activity"/>
    <property type="evidence" value="ECO:0007669"/>
    <property type="project" value="InterPro"/>
</dbReference>
<keyword evidence="2" id="KW-0472">Membrane</keyword>
<dbReference type="InterPro" id="IPR008753">
    <property type="entry name" value="Peptidase_M13_N"/>
</dbReference>
<protein>
    <recommendedName>
        <fullName evidence="3">Peptidase M13 N-terminal domain-containing protein</fullName>
    </recommendedName>
</protein>
<dbReference type="InterPro" id="IPR042089">
    <property type="entry name" value="Peptidase_M13_dom_2"/>
</dbReference>
<comment type="caution">
    <text evidence="4">The sequence shown here is derived from an EMBL/GenBank/DDBJ whole genome shotgun (WGS) entry which is preliminary data.</text>
</comment>
<keyword evidence="2" id="KW-1133">Transmembrane helix</keyword>
<dbReference type="PROSITE" id="PS51885">
    <property type="entry name" value="NEPRILYSIN"/>
    <property type="match status" value="1"/>
</dbReference>
<dbReference type="VEuPathDB" id="VectorBase:RSAN_039020"/>